<gene>
    <name evidence="1" type="ORF">I4F81_003620</name>
</gene>
<evidence type="ECO:0000313" key="1">
    <source>
        <dbReference type="EMBL" id="KAK1861036.1"/>
    </source>
</evidence>
<sequence>MDADEDYYDVDAILATSDPIFCAFNVDADGLAYLDPASALASSVSAGGAPPPPPPPPPAPLDDEDDEDGSPPLPAPPPRLTATLPAGLRVALPYWLAETLAERSLVTLELPRAYDGRARAELAADAPHVSLAGRASHYYRWGGRLGGTLDGEAGLGPALAAAAASRAWRIVDAATYAAAGSVAAAGAGAGGGGGGRGGGGGGGLLAKAAAAAGGAGGGGLLSKLDADERGLL</sequence>
<reference evidence="1" key="1">
    <citation type="submission" date="2019-11" db="EMBL/GenBank/DDBJ databases">
        <title>Nori genome reveals adaptations in red seaweeds to the harsh intertidal environment.</title>
        <authorList>
            <person name="Wang D."/>
            <person name="Mao Y."/>
        </authorList>
    </citation>
    <scope>NUCLEOTIDE SEQUENCE</scope>
    <source>
        <tissue evidence="1">Gametophyte</tissue>
    </source>
</reference>
<evidence type="ECO:0000313" key="2">
    <source>
        <dbReference type="Proteomes" id="UP000798662"/>
    </source>
</evidence>
<dbReference type="Proteomes" id="UP000798662">
    <property type="component" value="Chromosome 1"/>
</dbReference>
<accession>A0ACC3BUA5</accession>
<comment type="caution">
    <text evidence="1">The sequence shown here is derived from an EMBL/GenBank/DDBJ whole genome shotgun (WGS) entry which is preliminary data.</text>
</comment>
<dbReference type="EMBL" id="CM020618">
    <property type="protein sequence ID" value="KAK1861036.1"/>
    <property type="molecule type" value="Genomic_DNA"/>
</dbReference>
<keyword evidence="2" id="KW-1185">Reference proteome</keyword>
<name>A0ACC3BUA5_PYRYE</name>
<protein>
    <submittedName>
        <fullName evidence="1">Uncharacterized protein</fullName>
    </submittedName>
</protein>
<organism evidence="1 2">
    <name type="scientific">Pyropia yezoensis</name>
    <name type="common">Susabi-nori</name>
    <name type="synonym">Porphyra yezoensis</name>
    <dbReference type="NCBI Taxonomy" id="2788"/>
    <lineage>
        <taxon>Eukaryota</taxon>
        <taxon>Rhodophyta</taxon>
        <taxon>Bangiophyceae</taxon>
        <taxon>Bangiales</taxon>
        <taxon>Bangiaceae</taxon>
        <taxon>Pyropia</taxon>
    </lineage>
</organism>
<proteinExistence type="predicted"/>